<dbReference type="InterPro" id="IPR045024">
    <property type="entry name" value="NDH-2"/>
</dbReference>
<evidence type="ECO:0000256" key="4">
    <source>
        <dbReference type="ARBA" id="ARBA00022827"/>
    </source>
</evidence>
<dbReference type="EMBL" id="KV454428">
    <property type="protein sequence ID" value="ODQ81035.1"/>
    <property type="molecule type" value="Genomic_DNA"/>
</dbReference>
<dbReference type="STRING" id="984486.A0A1E3QTL9"/>
<evidence type="ECO:0000313" key="14">
    <source>
        <dbReference type="Proteomes" id="UP000094336"/>
    </source>
</evidence>
<comment type="similarity">
    <text evidence="1">Belongs to the NADH dehydrogenase family.</text>
</comment>
<proteinExistence type="inferred from homology"/>
<keyword evidence="4" id="KW-0274">FAD</keyword>
<evidence type="ECO:0000256" key="5">
    <source>
        <dbReference type="ARBA" id="ARBA00022946"/>
    </source>
</evidence>
<protein>
    <recommendedName>
        <fullName evidence="2">NADH:ubiquinone reductase (non-electrogenic)</fullName>
        <ecNumber evidence="2">1.6.5.9</ecNumber>
    </recommendedName>
</protein>
<evidence type="ECO:0000256" key="8">
    <source>
        <dbReference type="ARBA" id="ARBA00047599"/>
    </source>
</evidence>
<keyword evidence="14" id="KW-1185">Reference proteome</keyword>
<comment type="catalytic activity">
    <reaction evidence="8">
        <text>a quinone + NADH + H(+) = a quinol + NAD(+)</text>
        <dbReference type="Rhea" id="RHEA:46160"/>
        <dbReference type="ChEBI" id="CHEBI:15378"/>
        <dbReference type="ChEBI" id="CHEBI:24646"/>
        <dbReference type="ChEBI" id="CHEBI:57540"/>
        <dbReference type="ChEBI" id="CHEBI:57945"/>
        <dbReference type="ChEBI" id="CHEBI:132124"/>
        <dbReference type="EC" id="1.6.5.9"/>
    </reaction>
</comment>
<dbReference type="SUPFAM" id="SSF51905">
    <property type="entry name" value="FAD/NAD(P)-binding domain"/>
    <property type="match status" value="2"/>
</dbReference>
<reference evidence="14" key="1">
    <citation type="submission" date="2016-05" db="EMBL/GenBank/DDBJ databases">
        <title>Comparative genomics of biotechnologically important yeasts.</title>
        <authorList>
            <consortium name="DOE Joint Genome Institute"/>
            <person name="Riley R."/>
            <person name="Haridas S."/>
            <person name="Wolfe K.H."/>
            <person name="Lopes M.R."/>
            <person name="Hittinger C.T."/>
            <person name="Goker M."/>
            <person name="Salamov A."/>
            <person name="Wisecaver J."/>
            <person name="Long T.M."/>
            <person name="Aerts A.L."/>
            <person name="Barry K."/>
            <person name="Choi C."/>
            <person name="Clum A."/>
            <person name="Coughlan A.Y."/>
            <person name="Deshpande S."/>
            <person name="Douglass A.P."/>
            <person name="Hanson S.J."/>
            <person name="Klenk H.-P."/>
            <person name="Labutti K."/>
            <person name="Lapidus A."/>
            <person name="Lindquist E."/>
            <person name="Lipzen A."/>
            <person name="Meier-Kolthoff J.P."/>
            <person name="Ohm R.A."/>
            <person name="Otillar R.P."/>
            <person name="Pangilinan J."/>
            <person name="Peng Y."/>
            <person name="Rokas A."/>
            <person name="Rosa C.A."/>
            <person name="Scheuner C."/>
            <person name="Sibirny A.A."/>
            <person name="Slot J.C."/>
            <person name="Stielow J.B."/>
            <person name="Sun H."/>
            <person name="Kurtzman C.P."/>
            <person name="Blackwell M."/>
            <person name="Grigoriev I.V."/>
            <person name="Jeffries T.W."/>
        </authorList>
    </citation>
    <scope>NUCLEOTIDE SEQUENCE [LARGE SCALE GENOMIC DNA]</scope>
    <source>
        <strain evidence="14">NRRL Y-12698</strain>
    </source>
</reference>
<feature type="region of interest" description="Disordered" evidence="10">
    <location>
        <begin position="1"/>
        <end position="34"/>
    </location>
</feature>
<dbReference type="AlphaFoldDB" id="A0A1E3QTL9"/>
<dbReference type="InterPro" id="IPR036188">
    <property type="entry name" value="FAD/NAD-bd_sf"/>
</dbReference>
<gene>
    <name evidence="13" type="ORF">BABINDRAFT_33674</name>
</gene>
<keyword evidence="3" id="KW-0285">Flavoprotein</keyword>
<dbReference type="Pfam" id="PF22366">
    <property type="entry name" value="NDH2_C"/>
    <property type="match status" value="1"/>
</dbReference>
<dbReference type="OrthoDB" id="3244603at2759"/>
<dbReference type="Proteomes" id="UP000094336">
    <property type="component" value="Unassembled WGS sequence"/>
</dbReference>
<dbReference type="RefSeq" id="XP_018986363.1">
    <property type="nucleotide sequence ID" value="XM_019131645.1"/>
</dbReference>
<evidence type="ECO:0000256" key="3">
    <source>
        <dbReference type="ARBA" id="ARBA00022630"/>
    </source>
</evidence>
<dbReference type="GeneID" id="30149498"/>
<dbReference type="PRINTS" id="PR00368">
    <property type="entry name" value="FADPNR"/>
</dbReference>
<accession>A0A1E3QTL9</accession>
<organism evidence="13 14">
    <name type="scientific">Babjeviella inositovora NRRL Y-12698</name>
    <dbReference type="NCBI Taxonomy" id="984486"/>
    <lineage>
        <taxon>Eukaryota</taxon>
        <taxon>Fungi</taxon>
        <taxon>Dikarya</taxon>
        <taxon>Ascomycota</taxon>
        <taxon>Saccharomycotina</taxon>
        <taxon>Pichiomycetes</taxon>
        <taxon>Serinales incertae sedis</taxon>
        <taxon>Babjeviella</taxon>
    </lineage>
</organism>
<comment type="catalytic activity">
    <reaction evidence="9">
        <text>a ubiquinone + NADH + H(+) = a ubiquinol + NAD(+)</text>
        <dbReference type="Rhea" id="RHEA:23152"/>
        <dbReference type="Rhea" id="RHEA-COMP:9565"/>
        <dbReference type="Rhea" id="RHEA-COMP:9566"/>
        <dbReference type="ChEBI" id="CHEBI:15378"/>
        <dbReference type="ChEBI" id="CHEBI:16389"/>
        <dbReference type="ChEBI" id="CHEBI:17976"/>
        <dbReference type="ChEBI" id="CHEBI:57540"/>
        <dbReference type="ChEBI" id="CHEBI:57945"/>
    </reaction>
</comment>
<evidence type="ECO:0000256" key="10">
    <source>
        <dbReference type="SAM" id="MobiDB-lite"/>
    </source>
</evidence>
<feature type="domain" description="External alternative NADH-ubiquinone oxidoreductase-like C-terminal" evidence="12">
    <location>
        <begin position="481"/>
        <end position="552"/>
    </location>
</feature>
<dbReference type="PANTHER" id="PTHR43706">
    <property type="entry name" value="NADH DEHYDROGENASE"/>
    <property type="match status" value="1"/>
</dbReference>
<keyword evidence="6" id="KW-0560">Oxidoreductase</keyword>
<dbReference type="GO" id="GO:0005739">
    <property type="term" value="C:mitochondrion"/>
    <property type="evidence" value="ECO:0007669"/>
    <property type="project" value="UniProtKB-ARBA"/>
</dbReference>
<evidence type="ECO:0000313" key="13">
    <source>
        <dbReference type="EMBL" id="ODQ81035.1"/>
    </source>
</evidence>
<sequence length="556" mass="61566">MKNKISAEGTKPAASSAPIVPPTNVAPPASSPPSPHSSGAWKYTKFTGKVVLVSPFLLVGYYLYRIYDESHPACQQPQSAAHASGNKKKTLVILGTGWGSISILKNLDTTLYNVIIVSPRNYFLFTPLLPSCPTGTIEYRSVVEPVRSVAKRRPGEVVYYEAEATDIDAANNKLILTQKLGSDEVKVEGVDTISITLDYDYLVVGVGAQPNTFGIPGVEENSCVLKEISDSRKIRRRFMDCIETAALLPKGSSERARLLHTVVVGGGPTGVEFAAELQDYIDEDIRRWNPEIAEEMKVTIVEGSPNPLSMMNKDLIAYTRETLVKLGIELMTSSRVKEVTDRYVHAIVKQPSGESTWVDVPYGLLVWATGNGTRDIVKKLSTKLPEQKNATRGLLVDDYMRLQGSTNIYALGDCTFTRNPPTAQVAQQEGIYLSKSLETLARVDDLEYQLFSSSFEGAERERAQHNLSREKGSLQPFKYHHMGALAYIGSERAVADLCWAEESFFKNLSKISIGGTFTFFFWKSAYVQMLLSTKTQVLVTMDWIKVALFGRDISRE</sequence>
<evidence type="ECO:0000256" key="7">
    <source>
        <dbReference type="ARBA" id="ARBA00023027"/>
    </source>
</evidence>
<dbReference type="GO" id="GO:0050136">
    <property type="term" value="F:NADH dehydrogenase (quinone) (non-electrogenic) activity"/>
    <property type="evidence" value="ECO:0007669"/>
    <property type="project" value="UniProtKB-EC"/>
</dbReference>
<dbReference type="PANTHER" id="PTHR43706:SF47">
    <property type="entry name" value="EXTERNAL NADH-UBIQUINONE OXIDOREDUCTASE 1, MITOCHONDRIAL-RELATED"/>
    <property type="match status" value="1"/>
</dbReference>
<dbReference type="InterPro" id="IPR054585">
    <property type="entry name" value="NDH2-like_C"/>
</dbReference>
<evidence type="ECO:0000256" key="1">
    <source>
        <dbReference type="ARBA" id="ARBA00005272"/>
    </source>
</evidence>
<dbReference type="Pfam" id="PF07992">
    <property type="entry name" value="Pyr_redox_2"/>
    <property type="match status" value="1"/>
</dbReference>
<dbReference type="InterPro" id="IPR023753">
    <property type="entry name" value="FAD/NAD-binding_dom"/>
</dbReference>
<evidence type="ECO:0000256" key="2">
    <source>
        <dbReference type="ARBA" id="ARBA00012637"/>
    </source>
</evidence>
<keyword evidence="7" id="KW-0520">NAD</keyword>
<evidence type="ECO:0000259" key="11">
    <source>
        <dbReference type="Pfam" id="PF07992"/>
    </source>
</evidence>
<feature type="compositionally biased region" description="Pro residues" evidence="10">
    <location>
        <begin position="19"/>
        <end position="34"/>
    </location>
</feature>
<name>A0A1E3QTL9_9ASCO</name>
<evidence type="ECO:0000259" key="12">
    <source>
        <dbReference type="Pfam" id="PF22366"/>
    </source>
</evidence>
<feature type="domain" description="FAD/NAD(P)-binding" evidence="11">
    <location>
        <begin position="90"/>
        <end position="430"/>
    </location>
</feature>
<evidence type="ECO:0000256" key="9">
    <source>
        <dbReference type="ARBA" id="ARBA00049010"/>
    </source>
</evidence>
<dbReference type="Gene3D" id="3.50.50.100">
    <property type="match status" value="1"/>
</dbReference>
<keyword evidence="5" id="KW-0809">Transit peptide</keyword>
<evidence type="ECO:0000256" key="6">
    <source>
        <dbReference type="ARBA" id="ARBA00023002"/>
    </source>
</evidence>
<dbReference type="EC" id="1.6.5.9" evidence="2"/>